<organism evidence="8 9">
    <name type="scientific">Sporosarcina siberiensis</name>
    <dbReference type="NCBI Taxonomy" id="1365606"/>
    <lineage>
        <taxon>Bacteria</taxon>
        <taxon>Bacillati</taxon>
        <taxon>Bacillota</taxon>
        <taxon>Bacilli</taxon>
        <taxon>Bacillales</taxon>
        <taxon>Caryophanaceae</taxon>
        <taxon>Sporosarcina</taxon>
    </lineage>
</organism>
<reference evidence="9" key="1">
    <citation type="journal article" date="2019" name="Int. J. Syst. Evol. Microbiol.">
        <title>The Global Catalogue of Microorganisms (GCM) 10K type strain sequencing project: providing services to taxonomists for standard genome sequencing and annotation.</title>
        <authorList>
            <consortium name="The Broad Institute Genomics Platform"/>
            <consortium name="The Broad Institute Genome Sequencing Center for Infectious Disease"/>
            <person name="Wu L."/>
            <person name="Ma J."/>
        </authorList>
    </citation>
    <scope>NUCLEOTIDE SEQUENCE [LARGE SCALE GENOMIC DNA]</scope>
    <source>
        <strain evidence="9">CGMCC 4.7177</strain>
    </source>
</reference>
<comment type="cofactor">
    <cofactor evidence="1">
        <name>L-ascorbate</name>
        <dbReference type="ChEBI" id="CHEBI:38290"/>
    </cofactor>
</comment>
<name>A0ABW4SJL5_9BACL</name>
<dbReference type="InterPro" id="IPR045054">
    <property type="entry name" value="P4HA-like"/>
</dbReference>
<dbReference type="PANTHER" id="PTHR10869">
    <property type="entry name" value="PROLYL 4-HYDROXYLASE ALPHA SUBUNIT"/>
    <property type="match status" value="1"/>
</dbReference>
<dbReference type="EMBL" id="JBHUGI010000034">
    <property type="protein sequence ID" value="MFD1929194.1"/>
    <property type="molecule type" value="Genomic_DNA"/>
</dbReference>
<keyword evidence="9" id="KW-1185">Reference proteome</keyword>
<feature type="domain" description="Fe2OG dioxygenase" evidence="7">
    <location>
        <begin position="105"/>
        <end position="208"/>
    </location>
</feature>
<keyword evidence="2" id="KW-0479">Metal-binding</keyword>
<dbReference type="Gene3D" id="2.60.120.620">
    <property type="entry name" value="q2cbj1_9rhob like domain"/>
    <property type="match status" value="1"/>
</dbReference>
<protein>
    <submittedName>
        <fullName evidence="8">2OG-Fe(II) oxygenase</fullName>
    </submittedName>
</protein>
<dbReference type="Pfam" id="PF13640">
    <property type="entry name" value="2OG-FeII_Oxy_3"/>
    <property type="match status" value="1"/>
</dbReference>
<keyword evidence="6" id="KW-0408">Iron</keyword>
<sequence length="212" mass="24385">MIMEKKEQTIFAHAGSKINTDREIDIITRVEEPLIVVLDNVLSNEECDELIRLSINKMQRSKIGSTHDVNELRTSSSMFFEESENELIAKVEKRVSSIMNIPIEHAEGLQILRYTPGQEYKAHYDYFSSSSTIAKNNRISTLIMYLNDVEQGGETLFPKLNLSVTPKKGMAVYFEYFYNDTDLNELTLHAGAPVITGEKWVATQWMRKQKIR</sequence>
<evidence type="ECO:0000256" key="3">
    <source>
        <dbReference type="ARBA" id="ARBA00022896"/>
    </source>
</evidence>
<evidence type="ECO:0000313" key="8">
    <source>
        <dbReference type="EMBL" id="MFD1929194.1"/>
    </source>
</evidence>
<dbReference type="SMART" id="SM00702">
    <property type="entry name" value="P4Hc"/>
    <property type="match status" value="1"/>
</dbReference>
<evidence type="ECO:0000256" key="2">
    <source>
        <dbReference type="ARBA" id="ARBA00022723"/>
    </source>
</evidence>
<dbReference type="InterPro" id="IPR005123">
    <property type="entry name" value="Oxoglu/Fe-dep_dioxygenase_dom"/>
</dbReference>
<evidence type="ECO:0000256" key="5">
    <source>
        <dbReference type="ARBA" id="ARBA00023002"/>
    </source>
</evidence>
<keyword evidence="4" id="KW-0223">Dioxygenase</keyword>
<dbReference type="InterPro" id="IPR044862">
    <property type="entry name" value="Pro_4_hyd_alph_FE2OG_OXY"/>
</dbReference>
<dbReference type="PROSITE" id="PS51471">
    <property type="entry name" value="FE2OG_OXY"/>
    <property type="match status" value="1"/>
</dbReference>
<keyword evidence="5" id="KW-0560">Oxidoreductase</keyword>
<proteinExistence type="predicted"/>
<dbReference type="RefSeq" id="WP_381539137.1">
    <property type="nucleotide sequence ID" value="NZ_JBHUGI010000034.1"/>
</dbReference>
<dbReference type="Proteomes" id="UP001597218">
    <property type="component" value="Unassembled WGS sequence"/>
</dbReference>
<dbReference type="InterPro" id="IPR006620">
    <property type="entry name" value="Pro_4_hyd_alph"/>
</dbReference>
<evidence type="ECO:0000256" key="1">
    <source>
        <dbReference type="ARBA" id="ARBA00001961"/>
    </source>
</evidence>
<keyword evidence="3" id="KW-0847">Vitamin C</keyword>
<comment type="caution">
    <text evidence="8">The sequence shown here is derived from an EMBL/GenBank/DDBJ whole genome shotgun (WGS) entry which is preliminary data.</text>
</comment>
<dbReference type="PANTHER" id="PTHR10869:SF246">
    <property type="entry name" value="TRANSMEMBRANE PROLYL 4-HYDROXYLASE"/>
    <property type="match status" value="1"/>
</dbReference>
<accession>A0ABW4SJL5</accession>
<evidence type="ECO:0000313" key="9">
    <source>
        <dbReference type="Proteomes" id="UP001597218"/>
    </source>
</evidence>
<gene>
    <name evidence="8" type="ORF">ACFSFY_14220</name>
</gene>
<evidence type="ECO:0000259" key="7">
    <source>
        <dbReference type="PROSITE" id="PS51471"/>
    </source>
</evidence>
<evidence type="ECO:0000256" key="4">
    <source>
        <dbReference type="ARBA" id="ARBA00022964"/>
    </source>
</evidence>
<evidence type="ECO:0000256" key="6">
    <source>
        <dbReference type="ARBA" id="ARBA00023004"/>
    </source>
</evidence>